<sequence>MVEYGSIEEALTEIEIPFYSHPETHKDPVGTALHIQEANMDDTTQHRQRHTHKTRCSRLHDYREMIEEREVSRDIGFYT</sequence>
<accession>A0A8X6SAL7</accession>
<keyword evidence="2" id="KW-1185">Reference proteome</keyword>
<gene>
    <name evidence="1" type="ORF">TNCV_3699211</name>
</gene>
<evidence type="ECO:0000313" key="2">
    <source>
        <dbReference type="Proteomes" id="UP000887159"/>
    </source>
</evidence>
<dbReference type="EMBL" id="BMAU01021292">
    <property type="protein sequence ID" value="GFY09959.1"/>
    <property type="molecule type" value="Genomic_DNA"/>
</dbReference>
<evidence type="ECO:0000313" key="1">
    <source>
        <dbReference type="EMBL" id="GFY09959.1"/>
    </source>
</evidence>
<comment type="caution">
    <text evidence="1">The sequence shown here is derived from an EMBL/GenBank/DDBJ whole genome shotgun (WGS) entry which is preliminary data.</text>
</comment>
<protein>
    <submittedName>
        <fullName evidence="1">Uncharacterized protein</fullName>
    </submittedName>
</protein>
<dbReference type="AlphaFoldDB" id="A0A8X6SAL7"/>
<name>A0A8X6SAL7_TRICX</name>
<organism evidence="1 2">
    <name type="scientific">Trichonephila clavipes</name>
    <name type="common">Golden silk orbweaver</name>
    <name type="synonym">Nephila clavipes</name>
    <dbReference type="NCBI Taxonomy" id="2585209"/>
    <lineage>
        <taxon>Eukaryota</taxon>
        <taxon>Metazoa</taxon>
        <taxon>Ecdysozoa</taxon>
        <taxon>Arthropoda</taxon>
        <taxon>Chelicerata</taxon>
        <taxon>Arachnida</taxon>
        <taxon>Araneae</taxon>
        <taxon>Araneomorphae</taxon>
        <taxon>Entelegynae</taxon>
        <taxon>Araneoidea</taxon>
        <taxon>Nephilidae</taxon>
        <taxon>Trichonephila</taxon>
    </lineage>
</organism>
<reference evidence="1" key="1">
    <citation type="submission" date="2020-08" db="EMBL/GenBank/DDBJ databases">
        <title>Multicomponent nature underlies the extraordinary mechanical properties of spider dragline silk.</title>
        <authorList>
            <person name="Kono N."/>
            <person name="Nakamura H."/>
            <person name="Mori M."/>
            <person name="Yoshida Y."/>
            <person name="Ohtoshi R."/>
            <person name="Malay A.D."/>
            <person name="Moran D.A.P."/>
            <person name="Tomita M."/>
            <person name="Numata K."/>
            <person name="Arakawa K."/>
        </authorList>
    </citation>
    <scope>NUCLEOTIDE SEQUENCE</scope>
</reference>
<proteinExistence type="predicted"/>
<dbReference type="Proteomes" id="UP000887159">
    <property type="component" value="Unassembled WGS sequence"/>
</dbReference>